<reference evidence="3" key="1">
    <citation type="submission" date="2023-05" db="EMBL/GenBank/DDBJ databases">
        <title>Nepenthes gracilis genome sequencing.</title>
        <authorList>
            <person name="Fukushima K."/>
        </authorList>
    </citation>
    <scope>NUCLEOTIDE SEQUENCE</scope>
    <source>
        <strain evidence="3">SING2019-196</strain>
    </source>
</reference>
<sequence length="291" mass="33130">MLGEFINRGLVLILGYAFPAFECFKTVEKNRVEIDELRFWCQYWIIVAVLSVIERLGDILISWVPLYAEMKLAFIIYLWYPKTKGTSYVYESLLRPFVVKHETDIERNLQALRLRAWDLAIYYMQNCTELGQSAFFEVVHYVANQSARLKGVSTQKNEPGQPRGPPAAAAAPTPLHWLNNESVVSSPRHPKNNTGSSSPKRGSNNPKVTRRWLPSAPPMPPTLFRSQAPPPKSKVVQVEPTEAKTEYVQHIEEELKAEGGGPEAVERPIPNDNPIRIHLGRIIRFRRSKGQ</sequence>
<dbReference type="AlphaFoldDB" id="A0AAD3SFS9"/>
<keyword evidence="4" id="KW-1185">Reference proteome</keyword>
<proteinExistence type="inferred from homology"/>
<dbReference type="Pfam" id="PF03134">
    <property type="entry name" value="TB2_DP1_HVA22"/>
    <property type="match status" value="1"/>
</dbReference>
<gene>
    <name evidence="3" type="ORF">Nepgr_011825</name>
</gene>
<evidence type="ECO:0000256" key="1">
    <source>
        <dbReference type="RuleBase" id="RU362006"/>
    </source>
</evidence>
<organism evidence="3 4">
    <name type="scientific">Nepenthes gracilis</name>
    <name type="common">Slender pitcher plant</name>
    <dbReference type="NCBI Taxonomy" id="150966"/>
    <lineage>
        <taxon>Eukaryota</taxon>
        <taxon>Viridiplantae</taxon>
        <taxon>Streptophyta</taxon>
        <taxon>Embryophyta</taxon>
        <taxon>Tracheophyta</taxon>
        <taxon>Spermatophyta</taxon>
        <taxon>Magnoliopsida</taxon>
        <taxon>eudicotyledons</taxon>
        <taxon>Gunneridae</taxon>
        <taxon>Pentapetalae</taxon>
        <taxon>Caryophyllales</taxon>
        <taxon>Nepenthaceae</taxon>
        <taxon>Nepenthes</taxon>
    </lineage>
</organism>
<comment type="subcellular location">
    <subcellularLocation>
        <location evidence="1">Membrane</location>
        <topology evidence="1">Multi-pass membrane protein</topology>
    </subcellularLocation>
</comment>
<dbReference type="GO" id="GO:0016020">
    <property type="term" value="C:membrane"/>
    <property type="evidence" value="ECO:0007669"/>
    <property type="project" value="UniProtKB-SubCell"/>
</dbReference>
<feature type="compositionally biased region" description="Polar residues" evidence="2">
    <location>
        <begin position="192"/>
        <end position="207"/>
    </location>
</feature>
<dbReference type="EMBL" id="BSYO01000009">
    <property type="protein sequence ID" value="GMH09984.1"/>
    <property type="molecule type" value="Genomic_DNA"/>
</dbReference>
<comment type="similarity">
    <text evidence="1">Belongs to the DP1 family.</text>
</comment>
<name>A0AAD3SFS9_NEPGR</name>
<dbReference type="Proteomes" id="UP001279734">
    <property type="component" value="Unassembled WGS sequence"/>
</dbReference>
<comment type="caution">
    <text evidence="3">The sequence shown here is derived from an EMBL/GenBank/DDBJ whole genome shotgun (WGS) entry which is preliminary data.</text>
</comment>
<dbReference type="PANTHER" id="PTHR12300:SF162">
    <property type="entry name" value="HVA22-LIKE PROTEIN J"/>
    <property type="match status" value="1"/>
</dbReference>
<feature type="region of interest" description="Disordered" evidence="2">
    <location>
        <begin position="152"/>
        <end position="236"/>
    </location>
</feature>
<evidence type="ECO:0000256" key="2">
    <source>
        <dbReference type="SAM" id="MobiDB-lite"/>
    </source>
</evidence>
<accession>A0AAD3SFS9</accession>
<feature type="region of interest" description="Disordered" evidence="2">
    <location>
        <begin position="252"/>
        <end position="274"/>
    </location>
</feature>
<evidence type="ECO:0000313" key="4">
    <source>
        <dbReference type="Proteomes" id="UP001279734"/>
    </source>
</evidence>
<dbReference type="InterPro" id="IPR004345">
    <property type="entry name" value="TB2_DP1_HVA22"/>
</dbReference>
<evidence type="ECO:0000313" key="3">
    <source>
        <dbReference type="EMBL" id="GMH09984.1"/>
    </source>
</evidence>
<protein>
    <recommendedName>
        <fullName evidence="1">HVA22-like protein</fullName>
    </recommendedName>
</protein>
<dbReference type="PANTHER" id="PTHR12300">
    <property type="entry name" value="HVA22-LIKE PROTEINS"/>
    <property type="match status" value="1"/>
</dbReference>